<dbReference type="KEGG" id="nsy:104221934"/>
<reference evidence="3" key="2">
    <citation type="submission" date="2025-08" db="UniProtKB">
        <authorList>
            <consortium name="RefSeq"/>
        </authorList>
    </citation>
    <scope>IDENTIFICATION</scope>
    <source>
        <tissue evidence="3">Leaf</tissue>
    </source>
</reference>
<feature type="region of interest" description="Disordered" evidence="1">
    <location>
        <begin position="20"/>
        <end position="60"/>
    </location>
</feature>
<reference evidence="2" key="1">
    <citation type="journal article" date="2013" name="Genome Biol.">
        <title>Reference genomes and transcriptomes of Nicotiana sylvestris and Nicotiana tomentosiformis.</title>
        <authorList>
            <person name="Sierro N."/>
            <person name="Battey J.N."/>
            <person name="Ouadi S."/>
            <person name="Bovet L."/>
            <person name="Goepfert S."/>
            <person name="Bakaher N."/>
            <person name="Peitsch M.C."/>
            <person name="Ivanov N.V."/>
        </authorList>
    </citation>
    <scope>NUCLEOTIDE SEQUENCE [LARGE SCALE GENOMIC DNA]</scope>
</reference>
<dbReference type="GO" id="GO:0046872">
    <property type="term" value="F:metal ion binding"/>
    <property type="evidence" value="ECO:0007669"/>
    <property type="project" value="InterPro"/>
</dbReference>
<sequence length="104" mass="11981">MWIPYGSGKWLKPRQRKVELISAQPKKDSGGGDDDGDKKSDDKVEKKAEEKKGEDKKPKEPQFNTVVLKIRLQCDRNAQKAKRIIKKIDGKTFSFVVIDLIYIY</sequence>
<dbReference type="PANTHER" id="PTHR46413:SF1">
    <property type="entry name" value="HEAVY METAL-ASSOCIATED ISOPRENYLATED PLANT PROTEIN 6"/>
    <property type="match status" value="1"/>
</dbReference>
<feature type="compositionally biased region" description="Basic and acidic residues" evidence="1">
    <location>
        <begin position="25"/>
        <end position="60"/>
    </location>
</feature>
<gene>
    <name evidence="3" type="primary">LOC104221934</name>
</gene>
<dbReference type="Proteomes" id="UP000189701">
    <property type="component" value="Unplaced"/>
</dbReference>
<dbReference type="RefSeq" id="XP_009771395.1">
    <property type="nucleotide sequence ID" value="XM_009773093.1"/>
</dbReference>
<dbReference type="InterPro" id="IPR044594">
    <property type="entry name" value="HIPP01/3/5/6"/>
</dbReference>
<keyword evidence="2" id="KW-1185">Reference proteome</keyword>
<dbReference type="AlphaFoldDB" id="A0A1U7WAZ2"/>
<dbReference type="GeneID" id="104221934"/>
<protein>
    <submittedName>
        <fullName evidence="3">Uncharacterized protein LOC104221934</fullName>
    </submittedName>
</protein>
<proteinExistence type="predicted"/>
<name>A0A1U7WAZ2_NICSY</name>
<dbReference type="PANTHER" id="PTHR46413">
    <property type="entry name" value="HEAVY METAL-ASSOCIATED ISOPRENYLATED PLANT PROTEIN 6"/>
    <property type="match status" value="1"/>
</dbReference>
<dbReference type="STRING" id="4096.A0A1U7WAZ2"/>
<accession>A0A1U7WAZ2</accession>
<evidence type="ECO:0000256" key="1">
    <source>
        <dbReference type="SAM" id="MobiDB-lite"/>
    </source>
</evidence>
<evidence type="ECO:0000313" key="2">
    <source>
        <dbReference type="Proteomes" id="UP000189701"/>
    </source>
</evidence>
<organism evidence="2 3">
    <name type="scientific">Nicotiana sylvestris</name>
    <name type="common">Wood tobacco</name>
    <name type="synonym">South American tobacco</name>
    <dbReference type="NCBI Taxonomy" id="4096"/>
    <lineage>
        <taxon>Eukaryota</taxon>
        <taxon>Viridiplantae</taxon>
        <taxon>Streptophyta</taxon>
        <taxon>Embryophyta</taxon>
        <taxon>Tracheophyta</taxon>
        <taxon>Spermatophyta</taxon>
        <taxon>Magnoliopsida</taxon>
        <taxon>eudicotyledons</taxon>
        <taxon>Gunneridae</taxon>
        <taxon>Pentapetalae</taxon>
        <taxon>asterids</taxon>
        <taxon>lamiids</taxon>
        <taxon>Solanales</taxon>
        <taxon>Solanaceae</taxon>
        <taxon>Nicotianoideae</taxon>
        <taxon>Nicotianeae</taxon>
        <taxon>Nicotiana</taxon>
    </lineage>
</organism>
<evidence type="ECO:0000313" key="3">
    <source>
        <dbReference type="RefSeq" id="XP_009771395.1"/>
    </source>
</evidence>